<dbReference type="Pfam" id="PF00641">
    <property type="entry name" value="Zn_ribbon_RanBP"/>
    <property type="match status" value="1"/>
</dbReference>
<keyword evidence="2" id="KW-0863">Zinc-finger</keyword>
<dbReference type="InterPro" id="IPR025874">
    <property type="entry name" value="DZR"/>
</dbReference>
<keyword evidence="1" id="KW-0479">Metal-binding</keyword>
<keyword evidence="4" id="KW-1133">Transmembrane helix</keyword>
<dbReference type="AlphaFoldDB" id="A0A0P6X7P0"/>
<evidence type="ECO:0000313" key="6">
    <source>
        <dbReference type="EMBL" id="KPL76328.1"/>
    </source>
</evidence>
<accession>A0A0P6X7P0</accession>
<dbReference type="OrthoDB" id="154705at2"/>
<keyword evidence="3" id="KW-0862">Zinc</keyword>
<keyword evidence="4" id="KW-0812">Transmembrane</keyword>
<protein>
    <recommendedName>
        <fullName evidence="5">RanBP2-type domain-containing protein</fullName>
    </recommendedName>
</protein>
<keyword evidence="4" id="KW-0472">Membrane</keyword>
<evidence type="ECO:0000256" key="1">
    <source>
        <dbReference type="ARBA" id="ARBA00022723"/>
    </source>
</evidence>
<evidence type="ECO:0000259" key="5">
    <source>
        <dbReference type="PROSITE" id="PS50199"/>
    </source>
</evidence>
<dbReference type="SMART" id="SM00547">
    <property type="entry name" value="ZnF_RBZ"/>
    <property type="match status" value="3"/>
</dbReference>
<feature type="domain" description="RanBP2-type" evidence="5">
    <location>
        <begin position="17"/>
        <end position="50"/>
    </location>
</feature>
<dbReference type="Gene3D" id="4.10.1060.10">
    <property type="entry name" value="Zinc finger, RanBP2-type"/>
    <property type="match status" value="1"/>
</dbReference>
<evidence type="ECO:0000313" key="7">
    <source>
        <dbReference type="Proteomes" id="UP000050514"/>
    </source>
</evidence>
<gene>
    <name evidence="6" type="ORF">AC812_06590</name>
</gene>
<dbReference type="InterPro" id="IPR001876">
    <property type="entry name" value="Znf_RanBP2"/>
</dbReference>
<dbReference type="Proteomes" id="UP000050514">
    <property type="component" value="Unassembled WGS sequence"/>
</dbReference>
<dbReference type="STRING" id="360411.AC812_06590"/>
<evidence type="ECO:0000256" key="4">
    <source>
        <dbReference type="SAM" id="Phobius"/>
    </source>
</evidence>
<dbReference type="Pfam" id="PF12773">
    <property type="entry name" value="DZR"/>
    <property type="match status" value="1"/>
</dbReference>
<dbReference type="EMBL" id="LGHJ01000012">
    <property type="protein sequence ID" value="KPL76328.1"/>
    <property type="molecule type" value="Genomic_DNA"/>
</dbReference>
<reference evidence="6 7" key="1">
    <citation type="submission" date="2015-07" db="EMBL/GenBank/DDBJ databases">
        <title>Draft genome of Bellilinea caldifistulae DSM 17877.</title>
        <authorList>
            <person name="Hemp J."/>
            <person name="Ward L.M."/>
            <person name="Pace L.A."/>
            <person name="Fischer W.W."/>
        </authorList>
    </citation>
    <scope>NUCLEOTIDE SEQUENCE [LARGE SCALE GENOMIC DNA]</scope>
    <source>
        <strain evidence="6 7">GOMI-1</strain>
    </source>
</reference>
<dbReference type="GO" id="GO:0008270">
    <property type="term" value="F:zinc ion binding"/>
    <property type="evidence" value="ECO:0007669"/>
    <property type="project" value="UniProtKB-KW"/>
</dbReference>
<dbReference type="PROSITE" id="PS50199">
    <property type="entry name" value="ZF_RANBP2_2"/>
    <property type="match status" value="1"/>
</dbReference>
<name>A0A0P6X7P0_9CHLR</name>
<evidence type="ECO:0000256" key="2">
    <source>
        <dbReference type="ARBA" id="ARBA00022771"/>
    </source>
</evidence>
<evidence type="ECO:0000256" key="3">
    <source>
        <dbReference type="ARBA" id="ARBA00022833"/>
    </source>
</evidence>
<proteinExistence type="predicted"/>
<organism evidence="6 7">
    <name type="scientific">Bellilinea caldifistulae</name>
    <dbReference type="NCBI Taxonomy" id="360411"/>
    <lineage>
        <taxon>Bacteria</taxon>
        <taxon>Bacillati</taxon>
        <taxon>Chloroflexota</taxon>
        <taxon>Anaerolineae</taxon>
        <taxon>Anaerolineales</taxon>
        <taxon>Anaerolineaceae</taxon>
        <taxon>Bellilinea</taxon>
    </lineage>
</organism>
<feature type="transmembrane region" description="Helical" evidence="4">
    <location>
        <begin position="167"/>
        <end position="190"/>
    </location>
</feature>
<comment type="caution">
    <text evidence="6">The sequence shown here is derived from an EMBL/GenBank/DDBJ whole genome shotgun (WGS) entry which is preliminary data.</text>
</comment>
<keyword evidence="7" id="KW-1185">Reference proteome</keyword>
<sequence length="371" mass="40051">MNKVIKKTGVGIVARKSLGYTQLEWTCPRCGTRNPGAEKVCLSCGGPQPEDVKFEQPLEQELISGEEAQQIAARKPDIHCGFCGTRNPAEAETCRQCGADLKEGVQRKAGEVVGAFSTAAVEDVACPACGSPNPAAARYCRTCGSPLTKTPPPAPAAAAPKTRSRSAMLVIAAVLIVAILGCLLVIGGVFNRTSEVVGTVESAGWQTRLVLEALQPVERADWRENLPGGAQVLGCEYRFAFTSDEPQPVATEVCGTPYTVDQGTGFGEVVQDCVYQVYAEYCRYSILDWTEVDTLTLSGSDSNPVFPQPQLSSDQRIGSRQAVYQIVFRADGETYTYETSDESLFRQAQPGSRWILDVNSRGRVVRVQPSR</sequence>
<dbReference type="PROSITE" id="PS01358">
    <property type="entry name" value="ZF_RANBP2_1"/>
    <property type="match status" value="1"/>
</dbReference>